<keyword evidence="1" id="KW-0805">Transcription regulation</keyword>
<evidence type="ECO:0000256" key="2">
    <source>
        <dbReference type="ARBA" id="ARBA00023125"/>
    </source>
</evidence>
<dbReference type="AlphaFoldDB" id="A0A5B8U7H2"/>
<dbReference type="PRINTS" id="PR00455">
    <property type="entry name" value="HTHTETR"/>
</dbReference>
<dbReference type="OrthoDB" id="5243463at2"/>
<dbReference type="InterPro" id="IPR001647">
    <property type="entry name" value="HTH_TetR"/>
</dbReference>
<reference evidence="7 8" key="1">
    <citation type="journal article" date="2018" name="J. Microbiol.">
        <title>Baekduia soli gen. nov., sp. nov., a novel bacterium isolated from the soil of Baekdu Mountain and proposal of a novel family name, Baekduiaceae fam. nov.</title>
        <authorList>
            <person name="An D.S."/>
            <person name="Siddiqi M.Z."/>
            <person name="Kim K.H."/>
            <person name="Yu H.S."/>
            <person name="Im W.T."/>
        </authorList>
    </citation>
    <scope>NUCLEOTIDE SEQUENCE [LARGE SCALE GENOMIC DNA]</scope>
    <source>
        <strain evidence="7 8">BR7-21</strain>
    </source>
</reference>
<dbReference type="Pfam" id="PF00440">
    <property type="entry name" value="TetR_N"/>
    <property type="match status" value="1"/>
</dbReference>
<dbReference type="GO" id="GO:0000976">
    <property type="term" value="F:transcription cis-regulatory region binding"/>
    <property type="evidence" value="ECO:0007669"/>
    <property type="project" value="TreeGrafter"/>
</dbReference>
<evidence type="ECO:0000313" key="7">
    <source>
        <dbReference type="EMBL" id="QEC49056.1"/>
    </source>
</evidence>
<feature type="DNA-binding region" description="H-T-H motif" evidence="4">
    <location>
        <begin position="53"/>
        <end position="72"/>
    </location>
</feature>
<sequence length="240" mass="25833">MSGSRMRRAGRTRLASVTPPATRRAPRRDAQRNRERILTAAREVVAERGVGATMEDIAARAGVGVGSLYRMVPTKDELFAGILAEEAERMADAAQRALALPEGERAFLAWMAEAAEWGAANRAFINVLAARDASEPMPRLLSARLRALLRELVARGQADGDLRDDVAASDVLMVLLATARVSEGTVDTAKAYSRRFLALQLDALRPGGDPLPGRPLTDRELELTLDALALSRRAAPGGRA</sequence>
<evidence type="ECO:0000256" key="1">
    <source>
        <dbReference type="ARBA" id="ARBA00023015"/>
    </source>
</evidence>
<dbReference type="SUPFAM" id="SSF46689">
    <property type="entry name" value="Homeodomain-like"/>
    <property type="match status" value="1"/>
</dbReference>
<keyword evidence="2 4" id="KW-0238">DNA-binding</keyword>
<dbReference type="GO" id="GO:0003700">
    <property type="term" value="F:DNA-binding transcription factor activity"/>
    <property type="evidence" value="ECO:0007669"/>
    <property type="project" value="TreeGrafter"/>
</dbReference>
<accession>A0A5B8U7H2</accession>
<keyword evidence="8" id="KW-1185">Reference proteome</keyword>
<feature type="region of interest" description="Disordered" evidence="5">
    <location>
        <begin position="1"/>
        <end position="32"/>
    </location>
</feature>
<evidence type="ECO:0000256" key="3">
    <source>
        <dbReference type="ARBA" id="ARBA00023163"/>
    </source>
</evidence>
<evidence type="ECO:0000256" key="5">
    <source>
        <dbReference type="SAM" id="MobiDB-lite"/>
    </source>
</evidence>
<organism evidence="7 8">
    <name type="scientific">Baekduia soli</name>
    <dbReference type="NCBI Taxonomy" id="496014"/>
    <lineage>
        <taxon>Bacteria</taxon>
        <taxon>Bacillati</taxon>
        <taxon>Actinomycetota</taxon>
        <taxon>Thermoleophilia</taxon>
        <taxon>Solirubrobacterales</taxon>
        <taxon>Baekduiaceae</taxon>
        <taxon>Baekduia</taxon>
    </lineage>
</organism>
<evidence type="ECO:0000313" key="8">
    <source>
        <dbReference type="Proteomes" id="UP000321805"/>
    </source>
</evidence>
<dbReference type="SUPFAM" id="SSF48498">
    <property type="entry name" value="Tetracyclin repressor-like, C-terminal domain"/>
    <property type="match status" value="1"/>
</dbReference>
<dbReference type="Proteomes" id="UP000321805">
    <property type="component" value="Chromosome"/>
</dbReference>
<feature type="domain" description="HTH tetR-type" evidence="6">
    <location>
        <begin position="31"/>
        <end position="90"/>
    </location>
</feature>
<dbReference type="KEGG" id="bsol:FSW04_16730"/>
<evidence type="ECO:0000256" key="4">
    <source>
        <dbReference type="PROSITE-ProRule" id="PRU00335"/>
    </source>
</evidence>
<dbReference type="PANTHER" id="PTHR30055">
    <property type="entry name" value="HTH-TYPE TRANSCRIPTIONAL REGULATOR RUTR"/>
    <property type="match status" value="1"/>
</dbReference>
<dbReference type="PANTHER" id="PTHR30055:SF234">
    <property type="entry name" value="HTH-TYPE TRANSCRIPTIONAL REGULATOR BETI"/>
    <property type="match status" value="1"/>
</dbReference>
<dbReference type="InterPro" id="IPR036271">
    <property type="entry name" value="Tet_transcr_reg_TetR-rel_C_sf"/>
</dbReference>
<dbReference type="InterPro" id="IPR050109">
    <property type="entry name" value="HTH-type_TetR-like_transc_reg"/>
</dbReference>
<dbReference type="PROSITE" id="PS50977">
    <property type="entry name" value="HTH_TETR_2"/>
    <property type="match status" value="1"/>
</dbReference>
<keyword evidence="3" id="KW-0804">Transcription</keyword>
<dbReference type="EMBL" id="CP042430">
    <property type="protein sequence ID" value="QEC49056.1"/>
    <property type="molecule type" value="Genomic_DNA"/>
</dbReference>
<protein>
    <submittedName>
        <fullName evidence="7">TetR/AcrR family transcriptional regulator</fullName>
    </submittedName>
</protein>
<dbReference type="Gene3D" id="1.10.357.10">
    <property type="entry name" value="Tetracycline Repressor, domain 2"/>
    <property type="match status" value="1"/>
</dbReference>
<dbReference type="InterPro" id="IPR049445">
    <property type="entry name" value="TetR_SbtR-like_C"/>
</dbReference>
<dbReference type="Pfam" id="PF21597">
    <property type="entry name" value="TetR_C_43"/>
    <property type="match status" value="1"/>
</dbReference>
<dbReference type="InterPro" id="IPR009057">
    <property type="entry name" value="Homeodomain-like_sf"/>
</dbReference>
<evidence type="ECO:0000259" key="6">
    <source>
        <dbReference type="PROSITE" id="PS50977"/>
    </source>
</evidence>
<feature type="compositionally biased region" description="Basic residues" evidence="5">
    <location>
        <begin position="1"/>
        <end position="11"/>
    </location>
</feature>
<gene>
    <name evidence="7" type="ORF">FSW04_16730</name>
</gene>
<proteinExistence type="predicted"/>
<name>A0A5B8U7H2_9ACTN</name>